<dbReference type="InterPro" id="IPR036116">
    <property type="entry name" value="FN3_sf"/>
</dbReference>
<protein>
    <submittedName>
        <fullName evidence="19">PBP1A family penicillin-binding protein</fullName>
    </submittedName>
</protein>
<dbReference type="Pfam" id="PF00912">
    <property type="entry name" value="Transgly"/>
    <property type="match status" value="1"/>
</dbReference>
<keyword evidence="8" id="KW-0133">Cell shape</keyword>
<evidence type="ECO:0000256" key="11">
    <source>
        <dbReference type="ARBA" id="ARBA00023136"/>
    </source>
</evidence>
<dbReference type="InterPro" id="IPR003961">
    <property type="entry name" value="FN3_dom"/>
</dbReference>
<sequence length="818" mass="90337">MQEKKNSTASKKSVSRKRKPKKKKSLGRVLFILFMTAAAAVFLAIVGYLIIILQGERMLQANLDKIEMPEASIVLDREGNEIGKLLKENREYVSLKEMPDLLVEAFVATEDRRFYDHSGIDFISIGRAVVKDIMARGLVEGGSTITQQLARNLFLDNDKNFLRKATEASIAIALENKFTKNEILEMYLNRIYLGSGTYGVKAAAKHFFNKELDQLEIWEIATLAGLPKAPSTLNPMADPQASKERRAVVLSLMKEMGLISEEERKAAAEVDYVAPNIPEDDHYASYMDYVIEEIKAKTGLTEEQLNMNGYRITTAINTQAQLAMEEVFSDPANFPEDGTDQIVQAAMTIVDHRDGTVVAMIGGRDYANRGFNRATSRNRQPGSSFKPLVAYAPAMETGDWGPDSLLKDEKMSFGGYSPNNYNNRYQGQVTMRTAIRDSINVPAVWLLNEIGVKTGMDYVEELGIDLDDENDRNLAIALGGLTGGVSTLEMAQAYGMFGNGGMWNEAHAVLKIEDSEGNLIYEYDPNTKRMMSEENAYAMTDMLVNVVQNGTGKAARMDRPVAGKTGTTQIGIEGITDAANRDIWFAGYTPEWSAAVWVGFDNTNEDNYLVAKSAAAAEIFSSVMTKAMEGMKVQSFPAPKGYEEQEEEEEEVEPPKQATGLTAEFDPFSNSVLLNWNDAGEGLQYNIYRQTAGEEAVHLLTSKSTEVEDMTVQLNTSYKYYVTVLDPETELESEPSEKVEVVTPEEPFIPEPTEPIEPDESNSGGNTGGNLEQPPVGEEDPPLEEQPPADELPIEELPNEPAEGDQPPGENDPSTNNG</sequence>
<dbReference type="InterPro" id="IPR036950">
    <property type="entry name" value="PBP_transglycosylase"/>
</dbReference>
<comment type="catalytic activity">
    <reaction evidence="14">
        <text>Preferential cleavage: (Ac)2-L-Lys-D-Ala-|-D-Ala. Also transpeptidation of peptidyl-alanyl moieties that are N-acyl substituents of D-alanine.</text>
        <dbReference type="EC" id="3.4.16.4"/>
    </reaction>
</comment>
<dbReference type="EMBL" id="JBHSQV010000180">
    <property type="protein sequence ID" value="MFC5988409.1"/>
    <property type="molecule type" value="Genomic_DNA"/>
</dbReference>
<evidence type="ECO:0000256" key="5">
    <source>
        <dbReference type="ARBA" id="ARBA00022679"/>
    </source>
</evidence>
<evidence type="ECO:0000259" key="18">
    <source>
        <dbReference type="PROSITE" id="PS50853"/>
    </source>
</evidence>
<name>A0ABW1IUF1_9BACL</name>
<dbReference type="SUPFAM" id="SSF49265">
    <property type="entry name" value="Fibronectin type III"/>
    <property type="match status" value="1"/>
</dbReference>
<evidence type="ECO:0000256" key="1">
    <source>
        <dbReference type="ARBA" id="ARBA00022475"/>
    </source>
</evidence>
<dbReference type="InterPro" id="IPR001460">
    <property type="entry name" value="PCN-bd_Tpept"/>
</dbReference>
<evidence type="ECO:0000256" key="4">
    <source>
        <dbReference type="ARBA" id="ARBA00022676"/>
    </source>
</evidence>
<evidence type="ECO:0000256" key="10">
    <source>
        <dbReference type="ARBA" id="ARBA00022989"/>
    </source>
</evidence>
<comment type="caution">
    <text evidence="19">The sequence shown here is derived from an EMBL/GenBank/DDBJ whole genome shotgun (WGS) entry which is preliminary data.</text>
</comment>
<dbReference type="SUPFAM" id="SSF53955">
    <property type="entry name" value="Lysozyme-like"/>
    <property type="match status" value="1"/>
</dbReference>
<evidence type="ECO:0000256" key="3">
    <source>
        <dbReference type="ARBA" id="ARBA00022670"/>
    </source>
</evidence>
<organism evidence="19 20">
    <name type="scientific">Marinicrinis lubricantis</name>
    <dbReference type="NCBI Taxonomy" id="2086470"/>
    <lineage>
        <taxon>Bacteria</taxon>
        <taxon>Bacillati</taxon>
        <taxon>Bacillota</taxon>
        <taxon>Bacilli</taxon>
        <taxon>Bacillales</taxon>
        <taxon>Paenibacillaceae</taxon>
    </lineage>
</organism>
<dbReference type="PANTHER" id="PTHR32282">
    <property type="entry name" value="BINDING PROTEIN TRANSPEPTIDASE, PUTATIVE-RELATED"/>
    <property type="match status" value="1"/>
</dbReference>
<dbReference type="InterPro" id="IPR012338">
    <property type="entry name" value="Beta-lactam/transpept-like"/>
</dbReference>
<dbReference type="InterPro" id="IPR001264">
    <property type="entry name" value="Glyco_trans_51"/>
</dbReference>
<feature type="domain" description="Fibronectin type-III" evidence="18">
    <location>
        <begin position="654"/>
        <end position="746"/>
    </location>
</feature>
<proteinExistence type="predicted"/>
<dbReference type="RefSeq" id="WP_379895876.1">
    <property type="nucleotide sequence ID" value="NZ_CBCSCT010000016.1"/>
</dbReference>
<feature type="region of interest" description="Disordered" evidence="16">
    <location>
        <begin position="1"/>
        <end position="21"/>
    </location>
</feature>
<keyword evidence="20" id="KW-1185">Reference proteome</keyword>
<dbReference type="SUPFAM" id="SSF56601">
    <property type="entry name" value="beta-lactamase/transpeptidase-like"/>
    <property type="match status" value="1"/>
</dbReference>
<keyword evidence="9" id="KW-0573">Peptidoglycan synthesis</keyword>
<keyword evidence="13" id="KW-0961">Cell wall biogenesis/degradation</keyword>
<evidence type="ECO:0000256" key="12">
    <source>
        <dbReference type="ARBA" id="ARBA00023268"/>
    </source>
</evidence>
<keyword evidence="1" id="KW-1003">Cell membrane</keyword>
<keyword evidence="10 17" id="KW-1133">Transmembrane helix</keyword>
<evidence type="ECO:0000256" key="13">
    <source>
        <dbReference type="ARBA" id="ARBA00023316"/>
    </source>
</evidence>
<keyword evidence="5" id="KW-0808">Transferase</keyword>
<evidence type="ECO:0000313" key="19">
    <source>
        <dbReference type="EMBL" id="MFC5988409.1"/>
    </source>
</evidence>
<evidence type="ECO:0000256" key="15">
    <source>
        <dbReference type="ARBA" id="ARBA00049902"/>
    </source>
</evidence>
<dbReference type="PROSITE" id="PS50853">
    <property type="entry name" value="FN3"/>
    <property type="match status" value="1"/>
</dbReference>
<evidence type="ECO:0000256" key="6">
    <source>
        <dbReference type="ARBA" id="ARBA00022692"/>
    </source>
</evidence>
<dbReference type="InterPro" id="IPR013783">
    <property type="entry name" value="Ig-like_fold"/>
</dbReference>
<dbReference type="Proteomes" id="UP001596250">
    <property type="component" value="Unassembled WGS sequence"/>
</dbReference>
<feature type="region of interest" description="Disordered" evidence="16">
    <location>
        <begin position="728"/>
        <end position="818"/>
    </location>
</feature>
<dbReference type="Gene3D" id="2.60.40.10">
    <property type="entry name" value="Immunoglobulins"/>
    <property type="match status" value="1"/>
</dbReference>
<evidence type="ECO:0000313" key="20">
    <source>
        <dbReference type="Proteomes" id="UP001596250"/>
    </source>
</evidence>
<dbReference type="InterPro" id="IPR023346">
    <property type="entry name" value="Lysozyme-like_dom_sf"/>
</dbReference>
<evidence type="ECO:0000256" key="17">
    <source>
        <dbReference type="SAM" id="Phobius"/>
    </source>
</evidence>
<dbReference type="Gene3D" id="3.40.710.10">
    <property type="entry name" value="DD-peptidase/beta-lactamase superfamily"/>
    <property type="match status" value="1"/>
</dbReference>
<comment type="catalytic activity">
    <reaction evidence="15">
        <text>[GlcNAc-(1-&gt;4)-Mur2Ac(oyl-L-Ala-gamma-D-Glu-L-Lys-D-Ala-D-Ala)](n)-di-trans,octa-cis-undecaprenyl diphosphate + beta-D-GlcNAc-(1-&gt;4)-Mur2Ac(oyl-L-Ala-gamma-D-Glu-L-Lys-D-Ala-D-Ala)-di-trans,octa-cis-undecaprenyl diphosphate = [GlcNAc-(1-&gt;4)-Mur2Ac(oyl-L-Ala-gamma-D-Glu-L-Lys-D-Ala-D-Ala)](n+1)-di-trans,octa-cis-undecaprenyl diphosphate + di-trans,octa-cis-undecaprenyl diphosphate + H(+)</text>
        <dbReference type="Rhea" id="RHEA:23708"/>
        <dbReference type="Rhea" id="RHEA-COMP:9602"/>
        <dbReference type="Rhea" id="RHEA-COMP:9603"/>
        <dbReference type="ChEBI" id="CHEBI:15378"/>
        <dbReference type="ChEBI" id="CHEBI:58405"/>
        <dbReference type="ChEBI" id="CHEBI:60033"/>
        <dbReference type="ChEBI" id="CHEBI:78435"/>
        <dbReference type="EC" id="2.4.99.28"/>
    </reaction>
</comment>
<evidence type="ECO:0000256" key="16">
    <source>
        <dbReference type="SAM" id="MobiDB-lite"/>
    </source>
</evidence>
<dbReference type="Pfam" id="PF00905">
    <property type="entry name" value="Transpeptidase"/>
    <property type="match status" value="1"/>
</dbReference>
<evidence type="ECO:0000256" key="14">
    <source>
        <dbReference type="ARBA" id="ARBA00034000"/>
    </source>
</evidence>
<feature type="region of interest" description="Disordered" evidence="16">
    <location>
        <begin position="639"/>
        <end position="662"/>
    </location>
</feature>
<gene>
    <name evidence="19" type="ORF">ACFPXP_18550</name>
</gene>
<feature type="transmembrane region" description="Helical" evidence="17">
    <location>
        <begin position="26"/>
        <end position="53"/>
    </location>
</feature>
<accession>A0ABW1IUF1</accession>
<evidence type="ECO:0000256" key="2">
    <source>
        <dbReference type="ARBA" id="ARBA00022645"/>
    </source>
</evidence>
<keyword evidence="11 17" id="KW-0472">Membrane</keyword>
<dbReference type="Gene3D" id="1.10.3810.10">
    <property type="entry name" value="Biosynthetic peptidoglycan transglycosylase-like"/>
    <property type="match status" value="1"/>
</dbReference>
<keyword evidence="7" id="KW-0378">Hydrolase</keyword>
<keyword evidence="6 17" id="KW-0812">Transmembrane</keyword>
<dbReference type="PANTHER" id="PTHR32282:SF32">
    <property type="entry name" value="PENICILLIN-BINDING PROTEIN 2A"/>
    <property type="match status" value="1"/>
</dbReference>
<keyword evidence="12" id="KW-0511">Multifunctional enzyme</keyword>
<evidence type="ECO:0000256" key="8">
    <source>
        <dbReference type="ARBA" id="ARBA00022960"/>
    </source>
</evidence>
<reference evidence="20" key="1">
    <citation type="journal article" date="2019" name="Int. J. Syst. Evol. Microbiol.">
        <title>The Global Catalogue of Microorganisms (GCM) 10K type strain sequencing project: providing services to taxonomists for standard genome sequencing and annotation.</title>
        <authorList>
            <consortium name="The Broad Institute Genomics Platform"/>
            <consortium name="The Broad Institute Genome Sequencing Center for Infectious Disease"/>
            <person name="Wu L."/>
            <person name="Ma J."/>
        </authorList>
    </citation>
    <scope>NUCLEOTIDE SEQUENCE [LARGE SCALE GENOMIC DNA]</scope>
    <source>
        <strain evidence="20">CCM 8749</strain>
    </source>
</reference>
<dbReference type="NCBIfam" id="TIGR02074">
    <property type="entry name" value="PBP_1a_fam"/>
    <property type="match status" value="1"/>
</dbReference>
<keyword evidence="2" id="KW-0121">Carboxypeptidase</keyword>
<keyword evidence="4" id="KW-0328">Glycosyltransferase</keyword>
<dbReference type="InterPro" id="IPR050396">
    <property type="entry name" value="Glycosyltr_51/Transpeptidase"/>
</dbReference>
<keyword evidence="3" id="KW-0645">Protease</keyword>
<evidence type="ECO:0000256" key="7">
    <source>
        <dbReference type="ARBA" id="ARBA00022801"/>
    </source>
</evidence>
<evidence type="ECO:0000256" key="9">
    <source>
        <dbReference type="ARBA" id="ARBA00022984"/>
    </source>
</evidence>